<dbReference type="RefSeq" id="WP_117722420.1">
    <property type="nucleotide sequence ID" value="NZ_CALBWO010000062.1"/>
</dbReference>
<dbReference type="Pfam" id="PF07980">
    <property type="entry name" value="SusD_RagB"/>
    <property type="match status" value="1"/>
</dbReference>
<protein>
    <submittedName>
        <fullName evidence="9">RagB/SusD family nutrient uptake outer membrane protein</fullName>
    </submittedName>
</protein>
<evidence type="ECO:0000256" key="3">
    <source>
        <dbReference type="ARBA" id="ARBA00022729"/>
    </source>
</evidence>
<dbReference type="Proteomes" id="UP000283589">
    <property type="component" value="Unassembled WGS sequence"/>
</dbReference>
<evidence type="ECO:0000256" key="6">
    <source>
        <dbReference type="SAM" id="SignalP"/>
    </source>
</evidence>
<dbReference type="InterPro" id="IPR033985">
    <property type="entry name" value="SusD-like_N"/>
</dbReference>
<organism evidence="9 10">
    <name type="scientific">Butyricimonas virosa</name>
    <dbReference type="NCBI Taxonomy" id="544645"/>
    <lineage>
        <taxon>Bacteria</taxon>
        <taxon>Pseudomonadati</taxon>
        <taxon>Bacteroidota</taxon>
        <taxon>Bacteroidia</taxon>
        <taxon>Bacteroidales</taxon>
        <taxon>Odoribacteraceae</taxon>
        <taxon>Butyricimonas</taxon>
    </lineage>
</organism>
<dbReference type="Gene3D" id="1.25.40.900">
    <property type="match status" value="1"/>
</dbReference>
<evidence type="ECO:0000256" key="5">
    <source>
        <dbReference type="ARBA" id="ARBA00023237"/>
    </source>
</evidence>
<dbReference type="InterPro" id="IPR011990">
    <property type="entry name" value="TPR-like_helical_dom_sf"/>
</dbReference>
<evidence type="ECO:0000259" key="7">
    <source>
        <dbReference type="Pfam" id="PF07980"/>
    </source>
</evidence>
<sequence length="486" mass="56454">MRKYCILFLSLFFLVACDDFLSVKPKAEIVEHVYFDTPEGFEDALYGAYSTLSASALYGEHLSWGLLDVFAQYYKKNSINDNVKSMLILEHEKLRSYYNLIWNKGYETIGYVNNVLRNLERKSENSMHYYKLYKGEALGLRAYLHFDLLRLFAPHVGSKPNAQGIPYVTIYEVAVSPFKTVSEVYDLVIKDLKEAELLLQEDETLLVYPRKFVLNDGFATCREIHFNLYAAQALLARVYWMKGDLENALIYAKKVIDSGKFPLEDKLNIRSFMAGTITEKEAVWGVYTTQILDNVKKNFYTYDMTYTWLPADDNTALYSVAQEDGNDMRGNDWFRILIGEEESDRIVRCMKIVNETKISNPGAYTSKSIEGINMIRIPEMYLIAAEALLESDPDEAQKYFDTFIVSRGLFKYKDRPGSPQVTLEDIVKERRKEFVQEGQYFYTLKRGNMDIYVDALKTTLQGTDELYTFIIPDEEFEYRYTEADEQ</sequence>
<feature type="domain" description="RagB/SusD" evidence="7">
    <location>
        <begin position="338"/>
        <end position="453"/>
    </location>
</feature>
<dbReference type="SUPFAM" id="SSF48452">
    <property type="entry name" value="TPR-like"/>
    <property type="match status" value="1"/>
</dbReference>
<comment type="subcellular location">
    <subcellularLocation>
        <location evidence="1">Cell outer membrane</location>
    </subcellularLocation>
</comment>
<dbReference type="Gene3D" id="1.25.40.390">
    <property type="match status" value="1"/>
</dbReference>
<evidence type="ECO:0000259" key="8">
    <source>
        <dbReference type="Pfam" id="PF14322"/>
    </source>
</evidence>
<feature type="chain" id="PRO_5019570394" evidence="6">
    <location>
        <begin position="19"/>
        <end position="486"/>
    </location>
</feature>
<reference evidence="9 10" key="1">
    <citation type="submission" date="2018-08" db="EMBL/GenBank/DDBJ databases">
        <title>A genome reference for cultivated species of the human gut microbiota.</title>
        <authorList>
            <person name="Zou Y."/>
            <person name="Xue W."/>
            <person name="Luo G."/>
        </authorList>
    </citation>
    <scope>NUCLEOTIDE SEQUENCE [LARGE SCALE GENOMIC DNA]</scope>
    <source>
        <strain evidence="9 10">AF14-49</strain>
    </source>
</reference>
<evidence type="ECO:0000256" key="4">
    <source>
        <dbReference type="ARBA" id="ARBA00023136"/>
    </source>
</evidence>
<dbReference type="EMBL" id="QRZA01000026">
    <property type="protein sequence ID" value="RGV31879.1"/>
    <property type="molecule type" value="Genomic_DNA"/>
</dbReference>
<comment type="similarity">
    <text evidence="2">Belongs to the SusD family.</text>
</comment>
<dbReference type="InterPro" id="IPR012944">
    <property type="entry name" value="SusD_RagB_dom"/>
</dbReference>
<evidence type="ECO:0000313" key="10">
    <source>
        <dbReference type="Proteomes" id="UP000283589"/>
    </source>
</evidence>
<evidence type="ECO:0000313" key="9">
    <source>
        <dbReference type="EMBL" id="RGV31879.1"/>
    </source>
</evidence>
<feature type="domain" description="SusD-like N-terminal" evidence="8">
    <location>
        <begin position="19"/>
        <end position="207"/>
    </location>
</feature>
<gene>
    <name evidence="9" type="ORF">DWW18_15660</name>
</gene>
<feature type="signal peptide" evidence="6">
    <location>
        <begin position="1"/>
        <end position="18"/>
    </location>
</feature>
<dbReference type="GO" id="GO:0009279">
    <property type="term" value="C:cell outer membrane"/>
    <property type="evidence" value="ECO:0007669"/>
    <property type="project" value="UniProtKB-SubCell"/>
</dbReference>
<dbReference type="Pfam" id="PF14322">
    <property type="entry name" value="SusD-like_3"/>
    <property type="match status" value="1"/>
</dbReference>
<evidence type="ECO:0000256" key="2">
    <source>
        <dbReference type="ARBA" id="ARBA00006275"/>
    </source>
</evidence>
<dbReference type="STRING" id="1121130.GCA_000519105_02990"/>
<keyword evidence="3 6" id="KW-0732">Signal</keyword>
<evidence type="ECO:0000256" key="1">
    <source>
        <dbReference type="ARBA" id="ARBA00004442"/>
    </source>
</evidence>
<accession>A0A412WWR4</accession>
<dbReference type="PROSITE" id="PS51257">
    <property type="entry name" value="PROKAR_LIPOPROTEIN"/>
    <property type="match status" value="1"/>
</dbReference>
<proteinExistence type="inferred from homology"/>
<comment type="caution">
    <text evidence="9">The sequence shown here is derived from an EMBL/GenBank/DDBJ whole genome shotgun (WGS) entry which is preliminary data.</text>
</comment>
<keyword evidence="4" id="KW-0472">Membrane</keyword>
<keyword evidence="5" id="KW-0998">Cell outer membrane</keyword>
<name>A0A412WWR4_9BACT</name>
<dbReference type="AlphaFoldDB" id="A0A412WWR4"/>